<organism evidence="7 8">
    <name type="scientific">Sporolituus thermophilus DSM 23256</name>
    <dbReference type="NCBI Taxonomy" id="1123285"/>
    <lineage>
        <taxon>Bacteria</taxon>
        <taxon>Bacillati</taxon>
        <taxon>Bacillota</taxon>
        <taxon>Negativicutes</taxon>
        <taxon>Selenomonadales</taxon>
        <taxon>Sporomusaceae</taxon>
        <taxon>Sporolituus</taxon>
    </lineage>
</organism>
<reference evidence="8" key="1">
    <citation type="submission" date="2016-10" db="EMBL/GenBank/DDBJ databases">
        <authorList>
            <person name="Varghese N."/>
            <person name="Submissions S."/>
        </authorList>
    </citation>
    <scope>NUCLEOTIDE SEQUENCE [LARGE SCALE GENOMIC DNA]</scope>
    <source>
        <strain evidence="8">DSM 23256</strain>
    </source>
</reference>
<evidence type="ECO:0000256" key="5">
    <source>
        <dbReference type="HAMAP-Rule" id="MF_01219"/>
    </source>
</evidence>
<dbReference type="RefSeq" id="WP_093689505.1">
    <property type="nucleotide sequence ID" value="NZ_FNBU01000009.1"/>
</dbReference>
<dbReference type="HAMAP" id="MF_01219">
    <property type="entry name" value="PyrR"/>
    <property type="match status" value="1"/>
</dbReference>
<keyword evidence="2 5" id="KW-0806">Transcription termination</keyword>
<evidence type="ECO:0000256" key="4">
    <source>
        <dbReference type="ARBA" id="ARBA00023163"/>
    </source>
</evidence>
<dbReference type="STRING" id="1123285.SAMN05660235_01455"/>
<comment type="function">
    <text evidence="5">Also displays a weak uracil phosphoribosyltransferase activity which is not physiologically significant.</text>
</comment>
<dbReference type="NCBIfam" id="NF003548">
    <property type="entry name" value="PRK05205.1-4"/>
    <property type="match status" value="1"/>
</dbReference>
<evidence type="ECO:0000259" key="6">
    <source>
        <dbReference type="Pfam" id="PF00156"/>
    </source>
</evidence>
<gene>
    <name evidence="5" type="primary">pyrR</name>
    <name evidence="7" type="ORF">SAMN05660235_01455</name>
</gene>
<accession>A0A1G7KS22</accession>
<dbReference type="InterPro" id="IPR000836">
    <property type="entry name" value="PRTase_dom"/>
</dbReference>
<dbReference type="NCBIfam" id="NF003545">
    <property type="entry name" value="PRK05205.1-1"/>
    <property type="match status" value="1"/>
</dbReference>
<dbReference type="CDD" id="cd06223">
    <property type="entry name" value="PRTases_typeI"/>
    <property type="match status" value="1"/>
</dbReference>
<keyword evidence="4 5" id="KW-0804">Transcription</keyword>
<dbReference type="NCBIfam" id="NF003549">
    <property type="entry name" value="PRK05205.1-5"/>
    <property type="match status" value="1"/>
</dbReference>
<comment type="similarity">
    <text evidence="1 5">Belongs to the purine/pyrimidine phosphoribosyltransferase family. PyrR subfamily.</text>
</comment>
<dbReference type="InterPro" id="IPR029057">
    <property type="entry name" value="PRTase-like"/>
</dbReference>
<evidence type="ECO:0000256" key="2">
    <source>
        <dbReference type="ARBA" id="ARBA00022472"/>
    </source>
</evidence>
<dbReference type="Proteomes" id="UP000243333">
    <property type="component" value="Unassembled WGS sequence"/>
</dbReference>
<evidence type="ECO:0000313" key="8">
    <source>
        <dbReference type="Proteomes" id="UP000243333"/>
    </source>
</evidence>
<dbReference type="GO" id="GO:0003723">
    <property type="term" value="F:RNA binding"/>
    <property type="evidence" value="ECO:0007669"/>
    <property type="project" value="UniProtKB-UniRule"/>
</dbReference>
<evidence type="ECO:0000256" key="3">
    <source>
        <dbReference type="ARBA" id="ARBA00023015"/>
    </source>
</evidence>
<keyword evidence="8" id="KW-1185">Reference proteome</keyword>
<feature type="domain" description="Phosphoribosyltransferase" evidence="6">
    <location>
        <begin position="11"/>
        <end position="163"/>
    </location>
</feature>
<dbReference type="PANTHER" id="PTHR11608:SF0">
    <property type="entry name" value="BIFUNCTIONAL PROTEIN PYRR"/>
    <property type="match status" value="1"/>
</dbReference>
<evidence type="ECO:0000313" key="7">
    <source>
        <dbReference type="EMBL" id="SDF39951.1"/>
    </source>
</evidence>
<proteinExistence type="inferred from homology"/>
<comment type="function">
    <text evidence="5">Regulates transcriptional attenuation of the pyrimidine nucleotide (pyr) operon by binding in a uridine-dependent manner to specific sites on pyr mRNA. This disrupts an antiterminator hairpin in the RNA and favors formation of a downstream transcription terminator, leading to a reduced expression of downstream genes.</text>
</comment>
<keyword evidence="5 7" id="KW-0808">Transferase</keyword>
<comment type="catalytic activity">
    <reaction evidence="5">
        <text>UMP + diphosphate = 5-phospho-alpha-D-ribose 1-diphosphate + uracil</text>
        <dbReference type="Rhea" id="RHEA:13017"/>
        <dbReference type="ChEBI" id="CHEBI:17568"/>
        <dbReference type="ChEBI" id="CHEBI:33019"/>
        <dbReference type="ChEBI" id="CHEBI:57865"/>
        <dbReference type="ChEBI" id="CHEBI:58017"/>
        <dbReference type="EC" id="2.4.2.9"/>
    </reaction>
</comment>
<keyword evidence="3 5" id="KW-0805">Transcription regulation</keyword>
<sequence length="183" mass="20137">MAGLIEKTVIMDAQAIRRALIRVAHEIIEKNKGTGDLVLVGIRTRGVPLAERLAREIKNIEGVEPPVGILDITLYRDDLSTLGHQPVVHGTQIPVDVNGKKVILVDDVLYTGRTVRAALDAIIDIGRPRLIQLAVLIDRGHRELPIRADYVGKNVPTSRKEVVSVQVEPVDKADKVVIKEFAE</sequence>
<dbReference type="Gene3D" id="3.40.50.2020">
    <property type="match status" value="1"/>
</dbReference>
<dbReference type="PANTHER" id="PTHR11608">
    <property type="entry name" value="BIFUNCTIONAL PROTEIN PYRR"/>
    <property type="match status" value="1"/>
</dbReference>
<dbReference type="InterPro" id="IPR050137">
    <property type="entry name" value="PyrR_bifunctional"/>
</dbReference>
<protein>
    <recommendedName>
        <fullName evidence="5">Bifunctional protein PyrR</fullName>
    </recommendedName>
    <domain>
        <recommendedName>
            <fullName evidence="5">Pyrimidine operon regulatory protein</fullName>
        </recommendedName>
    </domain>
    <domain>
        <recommendedName>
            <fullName evidence="5">Uracil phosphoribosyltransferase</fullName>
            <shortName evidence="5">UPRTase</shortName>
            <ecNumber evidence="5">2.4.2.9</ecNumber>
        </recommendedName>
    </domain>
</protein>
<dbReference type="FunFam" id="3.40.50.2020:FF:000020">
    <property type="entry name" value="Bifunctional protein PyrR"/>
    <property type="match status" value="1"/>
</dbReference>
<feature type="short sequence motif" description="PRPP-binding" evidence="5">
    <location>
        <begin position="102"/>
        <end position="114"/>
    </location>
</feature>
<dbReference type="NCBIfam" id="NF003547">
    <property type="entry name" value="PRK05205.1-3"/>
    <property type="match status" value="1"/>
</dbReference>
<keyword evidence="5" id="KW-0694">RNA-binding</keyword>
<dbReference type="AlphaFoldDB" id="A0A1G7KS22"/>
<dbReference type="Pfam" id="PF00156">
    <property type="entry name" value="Pribosyltran"/>
    <property type="match status" value="1"/>
</dbReference>
<comment type="subunit">
    <text evidence="5">Homodimer and homohexamer; in equilibrium.</text>
</comment>
<dbReference type="GO" id="GO:0006353">
    <property type="term" value="P:DNA-templated transcription termination"/>
    <property type="evidence" value="ECO:0007669"/>
    <property type="project" value="UniProtKB-UniRule"/>
</dbReference>
<dbReference type="SUPFAM" id="SSF53271">
    <property type="entry name" value="PRTase-like"/>
    <property type="match status" value="1"/>
</dbReference>
<dbReference type="GO" id="GO:0004845">
    <property type="term" value="F:uracil phosphoribosyltransferase activity"/>
    <property type="evidence" value="ECO:0007669"/>
    <property type="project" value="UniProtKB-UniRule"/>
</dbReference>
<name>A0A1G7KS22_9FIRM</name>
<dbReference type="EMBL" id="FNBU01000009">
    <property type="protein sequence ID" value="SDF39951.1"/>
    <property type="molecule type" value="Genomic_DNA"/>
</dbReference>
<keyword evidence="5 7" id="KW-0328">Glycosyltransferase</keyword>
<dbReference type="OrthoDB" id="9802227at2"/>
<evidence type="ECO:0000256" key="1">
    <source>
        <dbReference type="ARBA" id="ARBA00005565"/>
    </source>
</evidence>
<dbReference type="EC" id="2.4.2.9" evidence="5"/>
<dbReference type="InterPro" id="IPR023050">
    <property type="entry name" value="PyrR"/>
</dbReference>